<dbReference type="PANTHER" id="PTHR39624:SF2">
    <property type="entry name" value="OSMC-LIKE PROTEIN"/>
    <property type="match status" value="1"/>
</dbReference>
<dbReference type="InterPro" id="IPR029058">
    <property type="entry name" value="AB_hydrolase_fold"/>
</dbReference>
<dbReference type="Gene3D" id="3.40.50.1820">
    <property type="entry name" value="alpha/beta hydrolase"/>
    <property type="match status" value="1"/>
</dbReference>
<feature type="domain" description="Serine aminopeptidase S33" evidence="1">
    <location>
        <begin position="43"/>
        <end position="133"/>
    </location>
</feature>
<organism evidence="2 3">
    <name type="scientific">Legionella spiritensis</name>
    <dbReference type="NCBI Taxonomy" id="452"/>
    <lineage>
        <taxon>Bacteria</taxon>
        <taxon>Pseudomonadati</taxon>
        <taxon>Pseudomonadota</taxon>
        <taxon>Gammaproteobacteria</taxon>
        <taxon>Legionellales</taxon>
        <taxon>Legionellaceae</taxon>
        <taxon>Legionella</taxon>
    </lineage>
</organism>
<dbReference type="InterPro" id="IPR003718">
    <property type="entry name" value="OsmC/Ohr_fam"/>
</dbReference>
<evidence type="ECO:0000259" key="1">
    <source>
        <dbReference type="Pfam" id="PF12146"/>
    </source>
</evidence>
<comment type="caution">
    <text evidence="2">The sequence shown here is derived from an EMBL/GenBank/DDBJ whole genome shotgun (WGS) entry which is preliminary data.</text>
</comment>
<dbReference type="InterPro" id="IPR015946">
    <property type="entry name" value="KH_dom-like_a/b"/>
</dbReference>
<dbReference type="Gene3D" id="3.30.300.20">
    <property type="match status" value="1"/>
</dbReference>
<dbReference type="SUPFAM" id="SSF53474">
    <property type="entry name" value="alpha/beta-Hydrolases"/>
    <property type="match status" value="1"/>
</dbReference>
<name>A0A0W0Z9B7_LEGSP</name>
<protein>
    <submittedName>
        <fullName evidence="2">Alpha/beta superfamily hydrolase</fullName>
    </submittedName>
</protein>
<dbReference type="Proteomes" id="UP000054877">
    <property type="component" value="Unassembled WGS sequence"/>
</dbReference>
<keyword evidence="3" id="KW-1185">Reference proteome</keyword>
<dbReference type="InterPro" id="IPR022742">
    <property type="entry name" value="Hydrolase_4"/>
</dbReference>
<dbReference type="InterPro" id="IPR036102">
    <property type="entry name" value="OsmC/Ohrsf"/>
</dbReference>
<reference evidence="2 3" key="1">
    <citation type="submission" date="2015-11" db="EMBL/GenBank/DDBJ databases">
        <title>Genomic analysis of 38 Legionella species identifies large and diverse effector repertoires.</title>
        <authorList>
            <person name="Burstein D."/>
            <person name="Amaro F."/>
            <person name="Zusman T."/>
            <person name="Lifshitz Z."/>
            <person name="Cohen O."/>
            <person name="Gilbert J.A."/>
            <person name="Pupko T."/>
            <person name="Shuman H.A."/>
            <person name="Segal G."/>
        </authorList>
    </citation>
    <scope>NUCLEOTIDE SEQUENCE [LARGE SCALE GENOMIC DNA]</scope>
    <source>
        <strain evidence="2 3">Mt.St.Helens-9</strain>
    </source>
</reference>
<dbReference type="Pfam" id="PF02566">
    <property type="entry name" value="OsmC"/>
    <property type="match status" value="1"/>
</dbReference>
<evidence type="ECO:0000313" key="3">
    <source>
        <dbReference type="Proteomes" id="UP000054877"/>
    </source>
</evidence>
<dbReference type="Pfam" id="PF12146">
    <property type="entry name" value="Hydrolase_4"/>
    <property type="match status" value="1"/>
</dbReference>
<dbReference type="ESTHER" id="legsp-a0a0w0z9b7">
    <property type="family name" value="Est-OsmC"/>
</dbReference>
<dbReference type="PATRIC" id="fig|452.5.peg.477"/>
<dbReference type="EMBL" id="LNYX01000005">
    <property type="protein sequence ID" value="KTD65725.1"/>
    <property type="molecule type" value="Genomic_DNA"/>
</dbReference>
<proteinExistence type="predicted"/>
<dbReference type="RefSeq" id="WP_058482377.1">
    <property type="nucleotide sequence ID" value="NZ_CAAAII010000003.1"/>
</dbReference>
<dbReference type="SUPFAM" id="SSF82784">
    <property type="entry name" value="OsmC-like"/>
    <property type="match status" value="1"/>
</dbReference>
<keyword evidence="2" id="KW-0378">Hydrolase</keyword>
<sequence>MKQNIEFESQGVTLRGVLELPESDCVSYALFAHCFTCGKDISAASRIARALVEHGIGVLRFDFTGLGNSEGDFANSNFSSNVQDLIAAADFLREKYAAPKLLIGHSLGGTAIVLAAQQIREAVAVVTIGAPSTPEHVQHHFGLSLDQIEQKGLARVTLGIREFTIKKQFLDDIRQYKETIQDKTHNALLIMHSPLDAVVPIQEAEKIYRIAKHPKSFISLDTADHLLSNKEDAQYAATVIAAWAERYMKNAQKQANPGLAKGHVLVSENDHRFLQTVSSDDHTWLADEPAKVGGTNKGPDPYEHLLAALGACTSMTLRMYADRKKWPLDNVTVELQHSREHSKDCEHCLDASSQIDHIQRTIRLEGELSQEQIERLTEIANLCPVHKTLHGVIVDTSVE</sequence>
<dbReference type="OrthoDB" id="9789573at2"/>
<evidence type="ECO:0000313" key="2">
    <source>
        <dbReference type="EMBL" id="KTD65725.1"/>
    </source>
</evidence>
<accession>A0A0W0Z9B7</accession>
<dbReference type="PANTHER" id="PTHR39624">
    <property type="entry name" value="PROTEIN INVOLVED IN RIMO-MEDIATED BETA-METHYLTHIOLATION OF RIBOSOMAL PROTEIN S12 YCAO"/>
    <property type="match status" value="1"/>
</dbReference>
<dbReference type="GO" id="GO:0016787">
    <property type="term" value="F:hydrolase activity"/>
    <property type="evidence" value="ECO:0007669"/>
    <property type="project" value="UniProtKB-KW"/>
</dbReference>
<dbReference type="STRING" id="452.Lspi_0437"/>
<gene>
    <name evidence="2" type="ORF">Lspi_0437</name>
</gene>
<dbReference type="AlphaFoldDB" id="A0A0W0Z9B7"/>